<dbReference type="Gramene" id="Bo2g013930.1">
    <property type="protein sequence ID" value="Bo2g013930.1"/>
    <property type="gene ID" value="Bo2g013930"/>
</dbReference>
<evidence type="ECO:0000256" key="1">
    <source>
        <dbReference type="ARBA" id="ARBA00005234"/>
    </source>
</evidence>
<feature type="region of interest" description="Disordered" evidence="4">
    <location>
        <begin position="1"/>
        <end position="38"/>
    </location>
</feature>
<comment type="similarity">
    <text evidence="1">Belongs to the peptidase C48 family.</text>
</comment>
<feature type="region of interest" description="Disordered" evidence="4">
    <location>
        <begin position="188"/>
        <end position="245"/>
    </location>
</feature>
<organism evidence="6 7">
    <name type="scientific">Brassica oleracea var. oleracea</name>
    <dbReference type="NCBI Taxonomy" id="109376"/>
    <lineage>
        <taxon>Eukaryota</taxon>
        <taxon>Viridiplantae</taxon>
        <taxon>Streptophyta</taxon>
        <taxon>Embryophyta</taxon>
        <taxon>Tracheophyta</taxon>
        <taxon>Spermatophyta</taxon>
        <taxon>Magnoliopsida</taxon>
        <taxon>eudicotyledons</taxon>
        <taxon>Gunneridae</taxon>
        <taxon>Pentapetalae</taxon>
        <taxon>rosids</taxon>
        <taxon>malvids</taxon>
        <taxon>Brassicales</taxon>
        <taxon>Brassicaceae</taxon>
        <taxon>Brassiceae</taxon>
        <taxon>Brassica</taxon>
    </lineage>
</organism>
<dbReference type="SUPFAM" id="SSF54001">
    <property type="entry name" value="Cysteine proteinases"/>
    <property type="match status" value="1"/>
</dbReference>
<evidence type="ECO:0000256" key="3">
    <source>
        <dbReference type="ARBA" id="ARBA00022801"/>
    </source>
</evidence>
<dbReference type="Gene3D" id="3.40.395.10">
    <property type="entry name" value="Adenoviral Proteinase, Chain A"/>
    <property type="match status" value="1"/>
</dbReference>
<name>A0A0D3AJL0_BRAOL</name>
<feature type="compositionally biased region" description="Basic and acidic residues" evidence="4">
    <location>
        <begin position="9"/>
        <end position="32"/>
    </location>
</feature>
<keyword evidence="7" id="KW-1185">Reference proteome</keyword>
<evidence type="ECO:0000256" key="2">
    <source>
        <dbReference type="ARBA" id="ARBA00022670"/>
    </source>
</evidence>
<evidence type="ECO:0000256" key="4">
    <source>
        <dbReference type="SAM" id="MobiDB-lite"/>
    </source>
</evidence>
<dbReference type="AlphaFoldDB" id="A0A0D3AJL0"/>
<evidence type="ECO:0000313" key="7">
    <source>
        <dbReference type="Proteomes" id="UP000032141"/>
    </source>
</evidence>
<feature type="domain" description="Ubiquitin-like protease family profile" evidence="5">
    <location>
        <begin position="462"/>
        <end position="558"/>
    </location>
</feature>
<dbReference type="GO" id="GO:0006508">
    <property type="term" value="P:proteolysis"/>
    <property type="evidence" value="ECO:0007669"/>
    <property type="project" value="UniProtKB-KW"/>
</dbReference>
<evidence type="ECO:0000259" key="5">
    <source>
        <dbReference type="Pfam" id="PF02902"/>
    </source>
</evidence>
<protein>
    <recommendedName>
        <fullName evidence="5">Ubiquitin-like protease family profile domain-containing protein</fullName>
    </recommendedName>
</protein>
<dbReference type="EnsemblPlants" id="Bo2g013930.1">
    <property type="protein sequence ID" value="Bo2g013930.1"/>
    <property type="gene ID" value="Bo2g013930"/>
</dbReference>
<dbReference type="Proteomes" id="UP000032141">
    <property type="component" value="Chromosome C2"/>
</dbReference>
<keyword evidence="2" id="KW-0645">Protease</keyword>
<dbReference type="GO" id="GO:0008234">
    <property type="term" value="F:cysteine-type peptidase activity"/>
    <property type="evidence" value="ECO:0007669"/>
    <property type="project" value="InterPro"/>
</dbReference>
<evidence type="ECO:0000313" key="6">
    <source>
        <dbReference type="EnsemblPlants" id="Bo2g013930.1"/>
    </source>
</evidence>
<accession>A0A0D3AJL0</accession>
<keyword evidence="3" id="KW-0378">Hydrolase</keyword>
<proteinExistence type="inferred from homology"/>
<reference evidence="6 7" key="1">
    <citation type="journal article" date="2014" name="Genome Biol.">
        <title>Transcriptome and methylome profiling reveals relics of genome dominance in the mesopolyploid Brassica oleracea.</title>
        <authorList>
            <person name="Parkin I.A."/>
            <person name="Koh C."/>
            <person name="Tang H."/>
            <person name="Robinson S.J."/>
            <person name="Kagale S."/>
            <person name="Clarke W.E."/>
            <person name="Town C.D."/>
            <person name="Nixon J."/>
            <person name="Krishnakumar V."/>
            <person name="Bidwell S.L."/>
            <person name="Denoeud F."/>
            <person name="Belcram H."/>
            <person name="Links M.G."/>
            <person name="Just J."/>
            <person name="Clarke C."/>
            <person name="Bender T."/>
            <person name="Huebert T."/>
            <person name="Mason A.S."/>
            <person name="Pires J.C."/>
            <person name="Barker G."/>
            <person name="Moore J."/>
            <person name="Walley P.G."/>
            <person name="Manoli S."/>
            <person name="Batley J."/>
            <person name="Edwards D."/>
            <person name="Nelson M.N."/>
            <person name="Wang X."/>
            <person name="Paterson A.H."/>
            <person name="King G."/>
            <person name="Bancroft I."/>
            <person name="Chalhoub B."/>
            <person name="Sharpe A.G."/>
        </authorList>
    </citation>
    <scope>NUCLEOTIDE SEQUENCE</scope>
    <source>
        <strain evidence="6 7">cv. TO1000</strain>
    </source>
</reference>
<dbReference type="InterPro" id="IPR003653">
    <property type="entry name" value="Peptidase_C48_C"/>
</dbReference>
<dbReference type="HOGENOM" id="CLU_016248_1_0_1"/>
<dbReference type="InterPro" id="IPR038765">
    <property type="entry name" value="Papain-like_cys_pep_sf"/>
</dbReference>
<dbReference type="Pfam" id="PF02902">
    <property type="entry name" value="Peptidase_C48"/>
    <property type="match status" value="1"/>
</dbReference>
<sequence length="590" mass="65020">MLRGGVSKVDVEKMREKVKEGGKRNEGRHKPNEAPIDLSEESKIKALVDSIVGPEIHRLEGKISAAVASVKEVSSNALAYHASVVGSVDTILQNFKREMLSYFSKANTQRAVEAPDAIPVTNEVGNKEVSQNNTPAQLAHEVERIDVGLNTTPGPVIGVVESRVLPENILPEMRDSNDQIIDNVLENLSNYSTPPRSAKRCQGSEVESHRQRSPLSAGCPREDSKGQNETSILHSKKHMSAKQLSKELSEGSATYHTSFARKVRSAGCADGGTSQHASAVDVFLQPEIPSFSLGLTQKLGAERRQEAGEMGDSKNISVEEPIEAEVGDNEDTLSCHKSKRMRHVPPQLINDYQCGTPIVNRAREGKLFRMIGYAYSGIRDKYLRLKLLLKKYVINVGGLSVTGKDVVDIGERNRFLPGRVIDILTRLVAFNVNNQALGRTDNIPVFLDSRSCPRDVVVARWYIPFNVDRRHWVGLCVDIPSSKIYVLDCNPGLIMDEALVKELHPISDMFPYFLRRLGNVVHTVGNKLVVERIKGVAQNTNPADAALTACLLIQAHALFGFDGCRSITPSVIPVEAQKAAIMVYEFHQKL</sequence>
<reference evidence="6" key="2">
    <citation type="submission" date="2015-03" db="UniProtKB">
        <authorList>
            <consortium name="EnsemblPlants"/>
        </authorList>
    </citation>
    <scope>IDENTIFICATION</scope>
</reference>